<dbReference type="InterPro" id="IPR044886">
    <property type="entry name" value="FLCN_DENN_C_sf"/>
</dbReference>
<keyword evidence="9" id="KW-0343">GTPase activation</keyword>
<dbReference type="EMBL" id="JAROKS010000016">
    <property type="protein sequence ID" value="KAK1795319.1"/>
    <property type="molecule type" value="Genomic_DNA"/>
</dbReference>
<dbReference type="GO" id="GO:1904263">
    <property type="term" value="P:positive regulation of TORC1 signaling"/>
    <property type="evidence" value="ECO:0007669"/>
    <property type="project" value="TreeGrafter"/>
</dbReference>
<evidence type="ECO:0000256" key="2">
    <source>
        <dbReference type="ARBA" id="ARBA00004138"/>
    </source>
</evidence>
<evidence type="ECO:0000256" key="1">
    <source>
        <dbReference type="ARBA" id="ARBA00004123"/>
    </source>
</evidence>
<dbReference type="GO" id="GO:0005096">
    <property type="term" value="F:GTPase activator activity"/>
    <property type="evidence" value="ECO:0007669"/>
    <property type="project" value="UniProtKB-KW"/>
</dbReference>
<keyword evidence="12" id="KW-0206">Cytoskeleton</keyword>
<evidence type="ECO:0000256" key="12">
    <source>
        <dbReference type="ARBA" id="ARBA00023212"/>
    </source>
</evidence>
<comment type="caution">
    <text evidence="17">The sequence shown here is derived from an EMBL/GenBank/DDBJ whole genome shotgun (WGS) entry which is preliminary data.</text>
</comment>
<dbReference type="GO" id="GO:0005813">
    <property type="term" value="C:centrosome"/>
    <property type="evidence" value="ECO:0007669"/>
    <property type="project" value="UniProtKB-SubCell"/>
</dbReference>
<keyword evidence="10" id="KW-0963">Cytoplasm</keyword>
<evidence type="ECO:0000256" key="11">
    <source>
        <dbReference type="ARBA" id="ARBA00023136"/>
    </source>
</evidence>
<dbReference type="InterPro" id="IPR032035">
    <property type="entry name" value="Folliculin_DENN"/>
</dbReference>
<dbReference type="Pfam" id="PF16692">
    <property type="entry name" value="Folliculin_C"/>
    <property type="match status" value="1"/>
</dbReference>
<keyword evidence="15" id="KW-0966">Cell projection</keyword>
<dbReference type="GO" id="GO:0005634">
    <property type="term" value="C:nucleus"/>
    <property type="evidence" value="ECO:0007669"/>
    <property type="project" value="UniProtKB-SubCell"/>
</dbReference>
<dbReference type="GO" id="GO:0005929">
    <property type="term" value="C:cilium"/>
    <property type="evidence" value="ECO:0007669"/>
    <property type="project" value="UniProtKB-SubCell"/>
</dbReference>
<evidence type="ECO:0000256" key="8">
    <source>
        <dbReference type="ARBA" id="ARBA00021824"/>
    </source>
</evidence>
<dbReference type="GO" id="GO:0005819">
    <property type="term" value="C:spindle"/>
    <property type="evidence" value="ECO:0007669"/>
    <property type="project" value="UniProtKB-SubCell"/>
</dbReference>
<dbReference type="PROSITE" id="PS51834">
    <property type="entry name" value="DENN_FLCN_SMCR8"/>
    <property type="match status" value="1"/>
</dbReference>
<evidence type="ECO:0000256" key="9">
    <source>
        <dbReference type="ARBA" id="ARBA00022468"/>
    </source>
</evidence>
<dbReference type="PANTHER" id="PTHR31441">
    <property type="entry name" value="FOLLICULIN FAMILY MEMBER"/>
    <property type="match status" value="1"/>
</dbReference>
<gene>
    <name evidence="17" type="ORF">P4O66_010489</name>
</gene>
<dbReference type="InterPro" id="IPR037521">
    <property type="entry name" value="FLCN/SMCR8_DENN"/>
</dbReference>
<dbReference type="Pfam" id="PF11704">
    <property type="entry name" value="Folliculin"/>
    <property type="match status" value="1"/>
</dbReference>
<evidence type="ECO:0000313" key="17">
    <source>
        <dbReference type="EMBL" id="KAK1795319.1"/>
    </source>
</evidence>
<evidence type="ECO:0000256" key="4">
    <source>
        <dbReference type="ARBA" id="ARBA00004300"/>
    </source>
</evidence>
<dbReference type="GO" id="GO:0005765">
    <property type="term" value="C:lysosomal membrane"/>
    <property type="evidence" value="ECO:0007669"/>
    <property type="project" value="UniProtKB-SubCell"/>
</dbReference>
<comment type="similarity">
    <text evidence="7">Belongs to the folliculin family.</text>
</comment>
<reference evidence="17" key="1">
    <citation type="submission" date="2023-03" db="EMBL/GenBank/DDBJ databases">
        <title>Electrophorus voltai genome.</title>
        <authorList>
            <person name="Bian C."/>
        </authorList>
    </citation>
    <scope>NUCLEOTIDE SEQUENCE</scope>
    <source>
        <strain evidence="17">CB-2022</strain>
        <tissue evidence="17">Muscle</tissue>
    </source>
</reference>
<dbReference type="InterPro" id="IPR037520">
    <property type="entry name" value="Folliculin/SMCR8_longin"/>
</dbReference>
<sequence length="549" mass="61082">MNALVALCHFCELHGPRTLFCTEAVHPPSPSPPQPGLAFLGDMDREGDREGEGLTMRANSSATQRADMCEGCRSLPASHPGFVSMDTETGIRYLSHQHPRQPQLFSVVRQACVRSLSCEVCPGREGPIFFGDEQHGFVFSHTFFIKDSLARGFQRWYSIVMVAMDRIYLINSWPFLLRHLKLTIQSLQSTALKVFDSEQGVCPQRAVRMNSAFSPAVFPHQRSGNAARSLPSLTQHPNLWASLHASFSWLLKACGSRLTEKLLEGAPTEDTLVLIERQTEQEEEMNAEGVVCKVQSESTQTRGFLCGDDGKGKDPHGPKFRSLRHLRQVLGCADFRQLAWHVLMGNQVIWRGLDHGLIQSAFNVLKALLPVGCVRVVAYSSHYEEAYRCNFLGLSPDVQIPAHVTSSEFTVLVDVLNVEQGCVCDDNILSLYHFNISSANTQPTDKGPTLLNKIEVALANENLSVDVVSHCLLCLKEEWMNKVKVLFKFSKVDGRGREDTQKVLALLGATGPGEEDNVRLLKFWMTGLSKTYKSHLMTAVRGGERTPSQ</sequence>
<accession>A0AAD9DWG1</accession>
<dbReference type="AlphaFoldDB" id="A0AAD9DWG1"/>
<evidence type="ECO:0000256" key="15">
    <source>
        <dbReference type="ARBA" id="ARBA00023273"/>
    </source>
</evidence>
<evidence type="ECO:0000256" key="3">
    <source>
        <dbReference type="ARBA" id="ARBA00004186"/>
    </source>
</evidence>
<dbReference type="FunFam" id="3.40.50.12430:FF:000001">
    <property type="entry name" value="Folliculin"/>
    <property type="match status" value="1"/>
</dbReference>
<evidence type="ECO:0000256" key="6">
    <source>
        <dbReference type="ARBA" id="ARBA00004656"/>
    </source>
</evidence>
<keyword evidence="14" id="KW-0539">Nucleus</keyword>
<feature type="domain" description="UDENN FLCN/SMCR8-type" evidence="16">
    <location>
        <begin position="73"/>
        <end position="529"/>
    </location>
</feature>
<dbReference type="GO" id="GO:0030511">
    <property type="term" value="P:positive regulation of transforming growth factor beta receptor signaling pathway"/>
    <property type="evidence" value="ECO:0007669"/>
    <property type="project" value="TreeGrafter"/>
</dbReference>
<evidence type="ECO:0000259" key="16">
    <source>
        <dbReference type="PROSITE" id="PS51834"/>
    </source>
</evidence>
<keyword evidence="13" id="KW-0458">Lysosome</keyword>
<organism evidence="17 18">
    <name type="scientific">Electrophorus voltai</name>
    <dbReference type="NCBI Taxonomy" id="2609070"/>
    <lineage>
        <taxon>Eukaryota</taxon>
        <taxon>Metazoa</taxon>
        <taxon>Chordata</taxon>
        <taxon>Craniata</taxon>
        <taxon>Vertebrata</taxon>
        <taxon>Euteleostomi</taxon>
        <taxon>Actinopterygii</taxon>
        <taxon>Neopterygii</taxon>
        <taxon>Teleostei</taxon>
        <taxon>Ostariophysi</taxon>
        <taxon>Gymnotiformes</taxon>
        <taxon>Gymnotoidei</taxon>
        <taxon>Gymnotidae</taxon>
        <taxon>Electrophorus</taxon>
    </lineage>
</organism>
<evidence type="ECO:0000256" key="10">
    <source>
        <dbReference type="ARBA" id="ARBA00022490"/>
    </source>
</evidence>
<dbReference type="Gene3D" id="3.40.50.12430">
    <property type="match status" value="1"/>
</dbReference>
<dbReference type="PANTHER" id="PTHR31441:SF2">
    <property type="entry name" value="FOLLICULIN"/>
    <property type="match status" value="1"/>
</dbReference>
<proteinExistence type="inferred from homology"/>
<keyword evidence="18" id="KW-1185">Reference proteome</keyword>
<evidence type="ECO:0000256" key="7">
    <source>
        <dbReference type="ARBA" id="ARBA00009987"/>
    </source>
</evidence>
<dbReference type="GO" id="GO:0005829">
    <property type="term" value="C:cytosol"/>
    <property type="evidence" value="ECO:0007669"/>
    <property type="project" value="UniProtKB-SubCell"/>
</dbReference>
<dbReference type="Gene3D" id="1.10.10.1730">
    <property type="entry name" value="Folliculin"/>
    <property type="match status" value="1"/>
</dbReference>
<name>A0AAD9DWG1_9TELE</name>
<dbReference type="InterPro" id="IPR021713">
    <property type="entry name" value="Folliculin"/>
</dbReference>
<comment type="subcellular location">
    <subcellularLocation>
        <location evidence="2">Cell projection</location>
        <location evidence="2">Cilium</location>
    </subcellularLocation>
    <subcellularLocation>
        <location evidence="4">Cytoplasm</location>
        <location evidence="4">Cytoskeleton</location>
        <location evidence="4">Microtubule organizing center</location>
        <location evidence="4">Centrosome</location>
    </subcellularLocation>
    <subcellularLocation>
        <location evidence="3">Cytoplasm</location>
        <location evidence="3">Cytoskeleton</location>
        <location evidence="3">Spindle</location>
    </subcellularLocation>
    <subcellularLocation>
        <location evidence="5">Cytoplasm</location>
        <location evidence="5">Cytosol</location>
    </subcellularLocation>
    <subcellularLocation>
        <location evidence="6">Lysosome membrane</location>
    </subcellularLocation>
    <subcellularLocation>
        <location evidence="1">Nucleus</location>
    </subcellularLocation>
</comment>
<evidence type="ECO:0000313" key="18">
    <source>
        <dbReference type="Proteomes" id="UP001239994"/>
    </source>
</evidence>
<protein>
    <recommendedName>
        <fullName evidence="8">Folliculin</fullName>
    </recommendedName>
</protein>
<keyword evidence="11" id="KW-0472">Membrane</keyword>
<evidence type="ECO:0000256" key="5">
    <source>
        <dbReference type="ARBA" id="ARBA00004514"/>
    </source>
</evidence>
<evidence type="ECO:0000256" key="13">
    <source>
        <dbReference type="ARBA" id="ARBA00023228"/>
    </source>
</evidence>
<dbReference type="Proteomes" id="UP001239994">
    <property type="component" value="Unassembled WGS sequence"/>
</dbReference>
<dbReference type="GO" id="GO:0000122">
    <property type="term" value="P:negative regulation of transcription by RNA polymerase II"/>
    <property type="evidence" value="ECO:0007669"/>
    <property type="project" value="TreeGrafter"/>
</dbReference>
<evidence type="ECO:0000256" key="14">
    <source>
        <dbReference type="ARBA" id="ARBA00023242"/>
    </source>
</evidence>